<keyword evidence="2" id="KW-1185">Reference proteome</keyword>
<proteinExistence type="predicted"/>
<sequence>MLYTRAPHAHLRTSSSTPQRYGRRASCRVPPILRSSDDVLLEILESLDGRDIVMCKAVCRRLKKVVSETVSLQYKVELFSSGMLDSQHGPHTLTLAERLARLRSYNAAWRCLEWTTCGEVLPHLQDYSHSADVATSASIYSRRAEDSMQDTIMQQIPSQLRGIPERHTSLLIPAQISDIWSNVYTDAAQDLYVIVVGAYLGFRCFMRSISSGEDHPLGCGILEVITSLPPRPGFQTSVDICNAQILITICGRTSAAFEIILGNWQSGAVLSKQTTSERCGSYVNNGHPKAYFLDDDHILLEHLEPDACDCGHSSIQVYTIDSDDGLGATPSYTFVLPDFMQILYPPHRLSPLSKAWMAPRPAVDTGHFHPNPADRLLTVILSVPADRGQFDEHYVDIPLHTLRSYVAAHPGGVVPWAAWGPRGARATRVRVPRGLSAVYRMNEQGFVGGLRRLLLCPAADGAPMILLLDYHPQRIARGRLCAEGALEAGAEMLAALAIGGVETALPCLASAAPAPQALAEILDGFDQCGIRLCEDGMVFLDNPSVWVSAIKVAKVFSI</sequence>
<name>A0ACB8SZA2_9AGAM</name>
<organism evidence="1 2">
    <name type="scientific">Artomyces pyxidatus</name>
    <dbReference type="NCBI Taxonomy" id="48021"/>
    <lineage>
        <taxon>Eukaryota</taxon>
        <taxon>Fungi</taxon>
        <taxon>Dikarya</taxon>
        <taxon>Basidiomycota</taxon>
        <taxon>Agaricomycotina</taxon>
        <taxon>Agaricomycetes</taxon>
        <taxon>Russulales</taxon>
        <taxon>Auriscalpiaceae</taxon>
        <taxon>Artomyces</taxon>
    </lineage>
</organism>
<comment type="caution">
    <text evidence="1">The sequence shown here is derived from an EMBL/GenBank/DDBJ whole genome shotgun (WGS) entry which is preliminary data.</text>
</comment>
<reference evidence="1" key="2">
    <citation type="journal article" date="2022" name="New Phytol.">
        <title>Evolutionary transition to the ectomycorrhizal habit in the genomes of a hyperdiverse lineage of mushroom-forming fungi.</title>
        <authorList>
            <person name="Looney B."/>
            <person name="Miyauchi S."/>
            <person name="Morin E."/>
            <person name="Drula E."/>
            <person name="Courty P.E."/>
            <person name="Kohler A."/>
            <person name="Kuo A."/>
            <person name="LaButti K."/>
            <person name="Pangilinan J."/>
            <person name="Lipzen A."/>
            <person name="Riley R."/>
            <person name="Andreopoulos W."/>
            <person name="He G."/>
            <person name="Johnson J."/>
            <person name="Nolan M."/>
            <person name="Tritt A."/>
            <person name="Barry K.W."/>
            <person name="Grigoriev I.V."/>
            <person name="Nagy L.G."/>
            <person name="Hibbett D."/>
            <person name="Henrissat B."/>
            <person name="Matheny P.B."/>
            <person name="Labbe J."/>
            <person name="Martin F.M."/>
        </authorList>
    </citation>
    <scope>NUCLEOTIDE SEQUENCE</scope>
    <source>
        <strain evidence="1">HHB10654</strain>
    </source>
</reference>
<protein>
    <submittedName>
        <fullName evidence="1">Uncharacterized protein</fullName>
    </submittedName>
</protein>
<evidence type="ECO:0000313" key="2">
    <source>
        <dbReference type="Proteomes" id="UP000814140"/>
    </source>
</evidence>
<dbReference type="EMBL" id="MU277212">
    <property type="protein sequence ID" value="KAI0061532.1"/>
    <property type="molecule type" value="Genomic_DNA"/>
</dbReference>
<accession>A0ACB8SZA2</accession>
<gene>
    <name evidence="1" type="ORF">BV25DRAFT_1992207</name>
</gene>
<reference evidence="1" key="1">
    <citation type="submission" date="2021-03" db="EMBL/GenBank/DDBJ databases">
        <authorList>
            <consortium name="DOE Joint Genome Institute"/>
            <person name="Ahrendt S."/>
            <person name="Looney B.P."/>
            <person name="Miyauchi S."/>
            <person name="Morin E."/>
            <person name="Drula E."/>
            <person name="Courty P.E."/>
            <person name="Chicoki N."/>
            <person name="Fauchery L."/>
            <person name="Kohler A."/>
            <person name="Kuo A."/>
            <person name="Labutti K."/>
            <person name="Pangilinan J."/>
            <person name="Lipzen A."/>
            <person name="Riley R."/>
            <person name="Andreopoulos W."/>
            <person name="He G."/>
            <person name="Johnson J."/>
            <person name="Barry K.W."/>
            <person name="Grigoriev I.V."/>
            <person name="Nagy L."/>
            <person name="Hibbett D."/>
            <person name="Henrissat B."/>
            <person name="Matheny P.B."/>
            <person name="Labbe J."/>
            <person name="Martin F."/>
        </authorList>
    </citation>
    <scope>NUCLEOTIDE SEQUENCE</scope>
    <source>
        <strain evidence="1">HHB10654</strain>
    </source>
</reference>
<dbReference type="Proteomes" id="UP000814140">
    <property type="component" value="Unassembled WGS sequence"/>
</dbReference>
<evidence type="ECO:0000313" key="1">
    <source>
        <dbReference type="EMBL" id="KAI0061532.1"/>
    </source>
</evidence>